<keyword evidence="3" id="KW-1185">Reference proteome</keyword>
<evidence type="ECO:0000259" key="1">
    <source>
        <dbReference type="Pfam" id="PF00483"/>
    </source>
</evidence>
<dbReference type="InterPro" id="IPR046981">
    <property type="entry name" value="G1P_cyt_trans"/>
</dbReference>
<dbReference type="AlphaFoldDB" id="A0AAF1K4J8"/>
<organism evidence="2 3">
    <name type="scientific">Plastoroseomonas arctica</name>
    <dbReference type="NCBI Taxonomy" id="1509237"/>
    <lineage>
        <taxon>Bacteria</taxon>
        <taxon>Pseudomonadati</taxon>
        <taxon>Pseudomonadota</taxon>
        <taxon>Alphaproteobacteria</taxon>
        <taxon>Acetobacterales</taxon>
        <taxon>Acetobacteraceae</taxon>
        <taxon>Plastoroseomonas</taxon>
    </lineage>
</organism>
<dbReference type="EMBL" id="JAAEDH010000011">
    <property type="protein sequence ID" value="MBR0655595.1"/>
    <property type="molecule type" value="Genomic_DNA"/>
</dbReference>
<dbReference type="PANTHER" id="PTHR47183:SF1">
    <property type="entry name" value="GLUCOSE-1-PHOSPHATE CYTIDYLYLTRANSFERASE"/>
    <property type="match status" value="1"/>
</dbReference>
<dbReference type="InterPro" id="IPR029044">
    <property type="entry name" value="Nucleotide-diphossugar_trans"/>
</dbReference>
<keyword evidence="2" id="KW-0548">Nucleotidyltransferase</keyword>
<proteinExistence type="predicted"/>
<dbReference type="SUPFAM" id="SSF53448">
    <property type="entry name" value="Nucleotide-diphospho-sugar transferases"/>
    <property type="match status" value="1"/>
</dbReference>
<dbReference type="Proteomes" id="UP001196068">
    <property type="component" value="Unassembled WGS sequence"/>
</dbReference>
<feature type="domain" description="Nucleotidyl transferase" evidence="1">
    <location>
        <begin position="2"/>
        <end position="202"/>
    </location>
</feature>
<evidence type="ECO:0000313" key="2">
    <source>
        <dbReference type="EMBL" id="MBR0655595.1"/>
    </source>
</evidence>
<comment type="caution">
    <text evidence="2">The sequence shown here is derived from an EMBL/GenBank/DDBJ whole genome shotgun (WGS) entry which is preliminary data.</text>
</comment>
<dbReference type="RefSeq" id="WP_211874433.1">
    <property type="nucleotide sequence ID" value="NZ_JAAEDH010000011.1"/>
</dbReference>
<gene>
    <name evidence="2" type="primary">rfbF</name>
    <name evidence="2" type="ORF">GXW79_10940</name>
</gene>
<dbReference type="NCBIfam" id="TIGR02623">
    <property type="entry name" value="G1P_cyt_trans"/>
    <property type="match status" value="1"/>
</dbReference>
<reference evidence="2" key="2">
    <citation type="journal article" date="2021" name="Syst. Appl. Microbiol.">
        <title>Roseomonas hellenica sp. nov., isolated from roots of wild-growing Alkanna tinctoria.</title>
        <authorList>
            <person name="Rat A."/>
            <person name="Naranjo H.D."/>
            <person name="Lebbe L."/>
            <person name="Cnockaert M."/>
            <person name="Krigas N."/>
            <person name="Grigoriadou K."/>
            <person name="Maloupa E."/>
            <person name="Willems A."/>
        </authorList>
    </citation>
    <scope>NUCLEOTIDE SEQUENCE</scope>
    <source>
        <strain evidence="2">LMG 28251</strain>
    </source>
</reference>
<accession>A0AAF1K4J8</accession>
<sequence length="257" mass="28928">MKAVILAGGLGTRMSEETDIRPKPMIEIGGKPILWHIMKIYAHHGVTEFIICLGYKGYMIKEFFVNFHNHVSDLTVDTRTGEVEIHRRGAESWRVTMVETGLETMTGGRLRRIRDYVSGEAEFFMTYGDGVADIDLHALLAHHQAEGRDATVTAVRPPGRFGALEIEGGRVDRFMEKPQGDGSYINGGFFVLRPSALDRVADDTMVWEQAPMQGLAQDGQLAAFHHDGFWQPMDTLREKRVLEDLWASGKAPWKLWA</sequence>
<dbReference type="PANTHER" id="PTHR47183">
    <property type="entry name" value="GLUCOSE-1-PHOSPHATE CYTIDYLYLTRANSFERASE-RELATED"/>
    <property type="match status" value="1"/>
</dbReference>
<dbReference type="InterPro" id="IPR005835">
    <property type="entry name" value="NTP_transferase_dom"/>
</dbReference>
<dbReference type="Gene3D" id="3.90.550.10">
    <property type="entry name" value="Spore Coat Polysaccharide Biosynthesis Protein SpsA, Chain A"/>
    <property type="match status" value="1"/>
</dbReference>
<dbReference type="InterPro" id="IPR013446">
    <property type="entry name" value="G1P_cyt_trans-like"/>
</dbReference>
<name>A0AAF1K4J8_9PROT</name>
<dbReference type="EC" id="2.7.7.33" evidence="2"/>
<dbReference type="GO" id="GO:0009243">
    <property type="term" value="P:O antigen biosynthetic process"/>
    <property type="evidence" value="ECO:0007669"/>
    <property type="project" value="InterPro"/>
</dbReference>
<dbReference type="Pfam" id="PF00483">
    <property type="entry name" value="NTP_transferase"/>
    <property type="match status" value="1"/>
</dbReference>
<keyword evidence="2" id="KW-0808">Transferase</keyword>
<dbReference type="GO" id="GO:0047343">
    <property type="term" value="F:glucose-1-phosphate cytidylyltransferase activity"/>
    <property type="evidence" value="ECO:0007669"/>
    <property type="project" value="UniProtKB-EC"/>
</dbReference>
<dbReference type="CDD" id="cd02524">
    <property type="entry name" value="G1P_cytidylyltransferase"/>
    <property type="match status" value="1"/>
</dbReference>
<reference evidence="2" key="1">
    <citation type="submission" date="2020-01" db="EMBL/GenBank/DDBJ databases">
        <authorList>
            <person name="Rat A."/>
        </authorList>
    </citation>
    <scope>NUCLEOTIDE SEQUENCE</scope>
    <source>
        <strain evidence="2">LMG 28251</strain>
    </source>
</reference>
<protein>
    <submittedName>
        <fullName evidence="2">Glucose-1-phosphate cytidylyltransferase</fullName>
        <ecNumber evidence="2">2.7.7.33</ecNumber>
    </submittedName>
</protein>
<evidence type="ECO:0000313" key="3">
    <source>
        <dbReference type="Proteomes" id="UP001196068"/>
    </source>
</evidence>